<feature type="domain" description="DUF7582" evidence="1">
    <location>
        <begin position="38"/>
        <end position="234"/>
    </location>
</feature>
<proteinExistence type="predicted"/>
<dbReference type="InterPro" id="IPR056004">
    <property type="entry name" value="DUF7582"/>
</dbReference>
<dbReference type="AlphaFoldDB" id="A0A9N9Z9J8"/>
<protein>
    <recommendedName>
        <fullName evidence="1">DUF7582 domain-containing protein</fullName>
    </recommendedName>
</protein>
<organism evidence="2 3">
    <name type="scientific">Clonostachys solani</name>
    <dbReference type="NCBI Taxonomy" id="160281"/>
    <lineage>
        <taxon>Eukaryota</taxon>
        <taxon>Fungi</taxon>
        <taxon>Dikarya</taxon>
        <taxon>Ascomycota</taxon>
        <taxon>Pezizomycotina</taxon>
        <taxon>Sordariomycetes</taxon>
        <taxon>Hypocreomycetidae</taxon>
        <taxon>Hypocreales</taxon>
        <taxon>Bionectriaceae</taxon>
        <taxon>Clonostachys</taxon>
    </lineage>
</organism>
<dbReference type="OrthoDB" id="3348320at2759"/>
<evidence type="ECO:0000259" key="1">
    <source>
        <dbReference type="Pfam" id="PF24483"/>
    </source>
</evidence>
<reference evidence="2 3" key="2">
    <citation type="submission" date="2021-10" db="EMBL/GenBank/DDBJ databases">
        <authorList>
            <person name="Piombo E."/>
        </authorList>
    </citation>
    <scope>NUCLEOTIDE SEQUENCE [LARGE SCALE GENOMIC DNA]</scope>
</reference>
<dbReference type="Proteomes" id="UP000775872">
    <property type="component" value="Unassembled WGS sequence"/>
</dbReference>
<evidence type="ECO:0000313" key="2">
    <source>
        <dbReference type="EMBL" id="CAH0051436.1"/>
    </source>
</evidence>
<evidence type="ECO:0000313" key="3">
    <source>
        <dbReference type="Proteomes" id="UP000775872"/>
    </source>
</evidence>
<gene>
    <name evidence="2" type="ORF">CSOL1703_00014759</name>
</gene>
<reference evidence="3" key="1">
    <citation type="submission" date="2019-06" db="EMBL/GenBank/DDBJ databases">
        <authorList>
            <person name="Broberg M."/>
        </authorList>
    </citation>
    <scope>NUCLEOTIDE SEQUENCE [LARGE SCALE GENOMIC DNA]</scope>
</reference>
<accession>A0A9N9Z9J8</accession>
<keyword evidence="3" id="KW-1185">Reference proteome</keyword>
<sequence>MGQSWSRWKHRRSADTLRDLVPSKTPGNDTMLPKLDRKTLLSAIESVASYIDKHNSNIIVIAVGGAVNTIHLKSRKATHDVDFYNEYLSATDYELLLKGAQKAAKHNKLLEADWFNNRTVFFIPQDQRQSLSQEAYNQNEVIFQQPGLTVLAAPWYYSFCCKVDRLAGGGITKGRSYDLNDAVDYLARYLHNIQEATVPLATVKDWFQRFSLRWTPNSDGVIDQVNQAYRERYSVGYNLIFKYDIMRYLPSRVRRVYGQYLGHVVKG</sequence>
<name>A0A9N9Z9J8_9HYPO</name>
<dbReference type="EMBL" id="CABFOC020000040">
    <property type="protein sequence ID" value="CAH0051436.1"/>
    <property type="molecule type" value="Genomic_DNA"/>
</dbReference>
<comment type="caution">
    <text evidence="2">The sequence shown here is derived from an EMBL/GenBank/DDBJ whole genome shotgun (WGS) entry which is preliminary data.</text>
</comment>
<dbReference type="Pfam" id="PF24483">
    <property type="entry name" value="DUF7582"/>
    <property type="match status" value="1"/>
</dbReference>